<dbReference type="AlphaFoldDB" id="A0A2I8VFQ3"/>
<reference evidence="2 3" key="1">
    <citation type="submission" date="2018-01" db="EMBL/GenBank/DDBJ databases">
        <title>Complete genome sequence of Salinigranum rubrum GX10T, an extremely halophilic archaeon isolated from a marine solar saltern.</title>
        <authorList>
            <person name="Han S."/>
        </authorList>
    </citation>
    <scope>NUCLEOTIDE SEQUENCE [LARGE SCALE GENOMIC DNA]</scope>
    <source>
        <strain evidence="2 3">GX10</strain>
    </source>
</reference>
<proteinExistence type="predicted"/>
<evidence type="ECO:0000256" key="1">
    <source>
        <dbReference type="SAM" id="MobiDB-lite"/>
    </source>
</evidence>
<evidence type="ECO:0000313" key="2">
    <source>
        <dbReference type="EMBL" id="AUV80756.1"/>
    </source>
</evidence>
<gene>
    <name evidence="2" type="ORF">C2R22_03040</name>
</gene>
<protein>
    <submittedName>
        <fullName evidence="2">Uncharacterized protein</fullName>
    </submittedName>
</protein>
<dbReference type="RefSeq" id="WP_103424422.1">
    <property type="nucleotide sequence ID" value="NZ_CP026309.1"/>
</dbReference>
<dbReference type="Proteomes" id="UP000236584">
    <property type="component" value="Chromosome"/>
</dbReference>
<feature type="compositionally biased region" description="Low complexity" evidence="1">
    <location>
        <begin position="168"/>
        <end position="179"/>
    </location>
</feature>
<sequence length="274" mass="28867">MIIDISVADGSRGAPSTITIAVGHAGVAARGLAPSDLSIDHEHDGEWTELETRALNADVRPRSTDVVVLEADTPRFSRFAVDRRSGRQETTTGASPAGGDAADSESEEIEPDSDAATTDGATADSASETAADERAGPTKRACGRQPPPRRRLPGSASERWSAPVLVVPPRRASDAPSPATTGWRAPRLRERRAAPEPRSPAVGRSTAPGCREHAVVARASPDRSRSVRSPHDALPVRRIPASERSIRTTAPGTTRLAGTGRPLFEAGRVSSYDV</sequence>
<dbReference type="OrthoDB" id="331260at2157"/>
<name>A0A2I8VFQ3_9EURY</name>
<feature type="compositionally biased region" description="Low complexity" evidence="1">
    <location>
        <begin position="90"/>
        <end position="101"/>
    </location>
</feature>
<feature type="compositionally biased region" description="Low complexity" evidence="1">
    <location>
        <begin position="114"/>
        <end position="129"/>
    </location>
</feature>
<feature type="region of interest" description="Disordered" evidence="1">
    <location>
        <begin position="79"/>
        <end position="274"/>
    </location>
</feature>
<keyword evidence="3" id="KW-1185">Reference proteome</keyword>
<accession>A0A2I8VFQ3</accession>
<organism evidence="2 3">
    <name type="scientific">Salinigranum rubrum</name>
    <dbReference type="NCBI Taxonomy" id="755307"/>
    <lineage>
        <taxon>Archaea</taxon>
        <taxon>Methanobacteriati</taxon>
        <taxon>Methanobacteriota</taxon>
        <taxon>Stenosarchaea group</taxon>
        <taxon>Halobacteria</taxon>
        <taxon>Halobacteriales</taxon>
        <taxon>Haloferacaceae</taxon>
        <taxon>Salinigranum</taxon>
    </lineage>
</organism>
<feature type="compositionally biased region" description="Acidic residues" evidence="1">
    <location>
        <begin position="102"/>
        <end position="113"/>
    </location>
</feature>
<evidence type="ECO:0000313" key="3">
    <source>
        <dbReference type="Proteomes" id="UP000236584"/>
    </source>
</evidence>
<dbReference type="GeneID" id="35591031"/>
<feature type="compositionally biased region" description="Basic and acidic residues" evidence="1">
    <location>
        <begin position="210"/>
        <end position="246"/>
    </location>
</feature>
<dbReference type="EMBL" id="CP026309">
    <property type="protein sequence ID" value="AUV80756.1"/>
    <property type="molecule type" value="Genomic_DNA"/>
</dbReference>
<dbReference type="KEGG" id="srub:C2R22_03040"/>